<evidence type="ECO:0000313" key="1">
    <source>
        <dbReference type="EMBL" id="APE43990.1"/>
    </source>
</evidence>
<dbReference type="AlphaFoldDB" id="A0A1J0WIK3"/>
<evidence type="ECO:0000313" key="2">
    <source>
        <dbReference type="Proteomes" id="UP000181897"/>
    </source>
</evidence>
<dbReference type="OrthoDB" id="7727592at2"/>
<organism evidence="1 2">
    <name type="scientific">Sulfitobacter alexandrii</name>
    <dbReference type="NCBI Taxonomy" id="1917485"/>
    <lineage>
        <taxon>Bacteria</taxon>
        <taxon>Pseudomonadati</taxon>
        <taxon>Pseudomonadota</taxon>
        <taxon>Alphaproteobacteria</taxon>
        <taxon>Rhodobacterales</taxon>
        <taxon>Roseobacteraceae</taxon>
        <taxon>Sulfitobacter</taxon>
    </lineage>
</organism>
<dbReference type="RefSeq" id="WP_071972327.1">
    <property type="nucleotide sequence ID" value="NZ_CP018076.1"/>
</dbReference>
<proteinExistence type="predicted"/>
<dbReference type="EMBL" id="CP018076">
    <property type="protein sequence ID" value="APE43990.1"/>
    <property type="molecule type" value="Genomic_DNA"/>
</dbReference>
<dbReference type="STRING" id="1917485.BOO69_11650"/>
<gene>
    <name evidence="1" type="ORF">BOO69_11650</name>
</gene>
<sequence length="78" mass="8061">MRIIFSAKGGSVAYCSTASRIRLVPLFGPSRADALLIETGFARLSAFGANANHAPSGAEGAITADRGLELLYRIAGGH</sequence>
<protein>
    <submittedName>
        <fullName evidence="1">Uncharacterized protein</fullName>
    </submittedName>
</protein>
<reference evidence="1 2" key="1">
    <citation type="submission" date="2016-11" db="EMBL/GenBank/DDBJ databases">
        <title>Complete genome sequence of Sulfitobacter sp. AM1-D1, a toxic bacteria associated with marine dinoflagellate Alexandrium minutum in East China Sea.</title>
        <authorList>
            <person name="Yang Q."/>
            <person name="Zhang X."/>
            <person name="Tian X."/>
        </authorList>
    </citation>
    <scope>NUCLEOTIDE SEQUENCE [LARGE SCALE GENOMIC DNA]</scope>
    <source>
        <strain evidence="1 2">AM1-D1</strain>
    </source>
</reference>
<name>A0A1J0WIK3_9RHOB</name>
<accession>A0A1J0WIK3</accession>
<dbReference type="Proteomes" id="UP000181897">
    <property type="component" value="Chromosome"/>
</dbReference>
<keyword evidence="2" id="KW-1185">Reference proteome</keyword>
<dbReference type="KEGG" id="suam:BOO69_11650"/>